<dbReference type="InterPro" id="IPR039536">
    <property type="entry name" value="TetR_C_Proteobacteria"/>
</dbReference>
<evidence type="ECO:0000256" key="2">
    <source>
        <dbReference type="PROSITE-ProRule" id="PRU00335"/>
    </source>
</evidence>
<dbReference type="EMBL" id="JANIBL010000063">
    <property type="protein sequence ID" value="MCQ8119264.1"/>
    <property type="molecule type" value="Genomic_DNA"/>
</dbReference>
<feature type="DNA-binding region" description="H-T-H motif" evidence="2">
    <location>
        <begin position="55"/>
        <end position="74"/>
    </location>
</feature>
<dbReference type="PANTHER" id="PTHR30055:SF223">
    <property type="entry name" value="HTH-TYPE TRANSCRIPTIONAL REGULATOR UIDR"/>
    <property type="match status" value="1"/>
</dbReference>
<protein>
    <submittedName>
        <fullName evidence="4">TetR/AcrR family transcriptional regulator</fullName>
    </submittedName>
</protein>
<dbReference type="Proteomes" id="UP001524570">
    <property type="component" value="Unassembled WGS sequence"/>
</dbReference>
<dbReference type="SUPFAM" id="SSF48498">
    <property type="entry name" value="Tetracyclin repressor-like, C-terminal domain"/>
    <property type="match status" value="1"/>
</dbReference>
<feature type="domain" description="HTH tetR-type" evidence="3">
    <location>
        <begin position="32"/>
        <end position="92"/>
    </location>
</feature>
<dbReference type="Pfam" id="PF00440">
    <property type="entry name" value="TetR_N"/>
    <property type="match status" value="1"/>
</dbReference>
<dbReference type="InterPro" id="IPR001647">
    <property type="entry name" value="HTH_TetR"/>
</dbReference>
<reference evidence="4 5" key="1">
    <citation type="submission" date="2022-07" db="EMBL/GenBank/DDBJ databases">
        <title>Methylomonas rivi sp. nov., Methylomonas rosea sp. nov., Methylomonas aureus sp. nov. and Methylomonas subterranea sp. nov., four novel methanotrophs isolated from a freshwater creek and the deep terrestrial subsurface.</title>
        <authorList>
            <person name="Abin C."/>
            <person name="Sankaranarayanan K."/>
            <person name="Garner C."/>
            <person name="Sindelar R."/>
            <person name="Kotary K."/>
            <person name="Garner R."/>
            <person name="Barclay S."/>
            <person name="Lawson P."/>
            <person name="Krumholz L."/>
        </authorList>
    </citation>
    <scope>NUCLEOTIDE SEQUENCE [LARGE SCALE GENOMIC DNA]</scope>
    <source>
        <strain evidence="4 5">WSC-7</strain>
    </source>
</reference>
<dbReference type="PANTHER" id="PTHR30055">
    <property type="entry name" value="HTH-TYPE TRANSCRIPTIONAL REGULATOR RUTR"/>
    <property type="match status" value="1"/>
</dbReference>
<dbReference type="Pfam" id="PF14246">
    <property type="entry name" value="TetR_C_7"/>
    <property type="match status" value="1"/>
</dbReference>
<dbReference type="RefSeq" id="WP_256608152.1">
    <property type="nucleotide sequence ID" value="NZ_JANIBL010000063.1"/>
</dbReference>
<evidence type="ECO:0000313" key="4">
    <source>
        <dbReference type="EMBL" id="MCQ8119264.1"/>
    </source>
</evidence>
<dbReference type="InterPro" id="IPR050109">
    <property type="entry name" value="HTH-type_TetR-like_transc_reg"/>
</dbReference>
<dbReference type="Gene3D" id="1.10.10.60">
    <property type="entry name" value="Homeodomain-like"/>
    <property type="match status" value="1"/>
</dbReference>
<keyword evidence="5" id="KW-1185">Reference proteome</keyword>
<comment type="caution">
    <text evidence="4">The sequence shown here is derived from an EMBL/GenBank/DDBJ whole genome shotgun (WGS) entry which is preliminary data.</text>
</comment>
<dbReference type="Gene3D" id="1.10.357.10">
    <property type="entry name" value="Tetracycline Repressor, domain 2"/>
    <property type="match status" value="1"/>
</dbReference>
<dbReference type="InterPro" id="IPR036271">
    <property type="entry name" value="Tet_transcr_reg_TetR-rel_C_sf"/>
</dbReference>
<gene>
    <name evidence="4" type="ORF">NP589_17655</name>
</gene>
<dbReference type="SUPFAM" id="SSF46689">
    <property type="entry name" value="Homeodomain-like"/>
    <property type="match status" value="1"/>
</dbReference>
<sequence length="229" mass="25598">MKRFIFIFPEQTMIAKTPNKTKVGRPKAGTETERNDSLLDHALALFMREGYANTSIAKVAAAAGVSTRTIYERYKNKAELMLASVERLVESDISQLQSIENLAQMSCRDGLIALGENMLAKVMQPDMISFYRMGVAEALHFPELSERMETTGPKRIQNVIADYLRRQGAANGLPAHDVERAAALFLEMLFAEPRNKALFGCLEADWDARAHVLFVVQVFLDGVTARRLS</sequence>
<evidence type="ECO:0000256" key="1">
    <source>
        <dbReference type="ARBA" id="ARBA00023125"/>
    </source>
</evidence>
<keyword evidence="1 2" id="KW-0238">DNA-binding</keyword>
<organism evidence="4 5">
    <name type="scientific">Methylomonas rosea</name>
    <dbReference type="NCBI Taxonomy" id="2952227"/>
    <lineage>
        <taxon>Bacteria</taxon>
        <taxon>Pseudomonadati</taxon>
        <taxon>Pseudomonadota</taxon>
        <taxon>Gammaproteobacteria</taxon>
        <taxon>Methylococcales</taxon>
        <taxon>Methylococcaceae</taxon>
        <taxon>Methylomonas</taxon>
    </lineage>
</organism>
<dbReference type="PRINTS" id="PR00455">
    <property type="entry name" value="HTHTETR"/>
</dbReference>
<dbReference type="PROSITE" id="PS50977">
    <property type="entry name" value="HTH_TETR_2"/>
    <property type="match status" value="1"/>
</dbReference>
<accession>A0ABT1TWZ2</accession>
<dbReference type="InterPro" id="IPR009057">
    <property type="entry name" value="Homeodomain-like_sf"/>
</dbReference>
<evidence type="ECO:0000313" key="5">
    <source>
        <dbReference type="Proteomes" id="UP001524570"/>
    </source>
</evidence>
<name>A0ABT1TWZ2_9GAMM</name>
<evidence type="ECO:0000259" key="3">
    <source>
        <dbReference type="PROSITE" id="PS50977"/>
    </source>
</evidence>
<proteinExistence type="predicted"/>